<organism evidence="2 3">
    <name type="scientific">Aspergillus tanneri</name>
    <dbReference type="NCBI Taxonomy" id="1220188"/>
    <lineage>
        <taxon>Eukaryota</taxon>
        <taxon>Fungi</taxon>
        <taxon>Dikarya</taxon>
        <taxon>Ascomycota</taxon>
        <taxon>Pezizomycotina</taxon>
        <taxon>Eurotiomycetes</taxon>
        <taxon>Eurotiomycetidae</taxon>
        <taxon>Eurotiales</taxon>
        <taxon>Aspergillaceae</taxon>
        <taxon>Aspergillus</taxon>
        <taxon>Aspergillus subgen. Circumdati</taxon>
    </lineage>
</organism>
<dbReference type="Proteomes" id="UP000324241">
    <property type="component" value="Unassembled WGS sequence"/>
</dbReference>
<dbReference type="EMBL" id="QUQM01000001">
    <property type="protein sequence ID" value="KAA8649645.1"/>
    <property type="molecule type" value="Genomic_DNA"/>
</dbReference>
<protein>
    <submittedName>
        <fullName evidence="2">Uncharacterized protein</fullName>
    </submittedName>
</protein>
<accession>A0A5M9MRF2</accession>
<feature type="region of interest" description="Disordered" evidence="1">
    <location>
        <begin position="1"/>
        <end position="32"/>
    </location>
</feature>
<dbReference type="RefSeq" id="XP_033429006.1">
    <property type="nucleotide sequence ID" value="XM_033567011.1"/>
</dbReference>
<dbReference type="GeneID" id="54325018"/>
<reference evidence="2 3" key="1">
    <citation type="submission" date="2019-08" db="EMBL/GenBank/DDBJ databases">
        <title>The genome sequence of a newly discovered highly antifungal drug resistant Aspergillus species, Aspergillus tanneri NIH 1004.</title>
        <authorList>
            <person name="Mounaud S."/>
            <person name="Singh I."/>
            <person name="Joardar V."/>
            <person name="Pakala S."/>
            <person name="Pakala S."/>
            <person name="Venepally P."/>
            <person name="Chung J.K."/>
            <person name="Losada L."/>
            <person name="Nierman W.C."/>
        </authorList>
    </citation>
    <scope>NUCLEOTIDE SEQUENCE [LARGE SCALE GENOMIC DNA]</scope>
    <source>
        <strain evidence="2 3">NIH1004</strain>
    </source>
</reference>
<gene>
    <name evidence="2" type="ORF">ATNIH1004_002316</name>
</gene>
<sequence>MDNFSGSPRKRPQRSQRINYRLLNDGTDEEVTPEDRIIEEPFLNRLRSSIEPITPDDSASQLTLSRSPLIESDQQIEITADALPEVISISGGFNISRKKMQNQSLCGLSLSPYPIPIDRKISRRTTVLFTGF</sequence>
<evidence type="ECO:0000313" key="3">
    <source>
        <dbReference type="Proteomes" id="UP000324241"/>
    </source>
</evidence>
<name>A0A5M9MRF2_9EURO</name>
<dbReference type="OrthoDB" id="2976890at2759"/>
<evidence type="ECO:0000256" key="1">
    <source>
        <dbReference type="SAM" id="MobiDB-lite"/>
    </source>
</evidence>
<proteinExistence type="predicted"/>
<dbReference type="AlphaFoldDB" id="A0A5M9MRF2"/>
<evidence type="ECO:0000313" key="2">
    <source>
        <dbReference type="EMBL" id="KAA8649645.1"/>
    </source>
</evidence>
<comment type="caution">
    <text evidence="2">The sequence shown here is derived from an EMBL/GenBank/DDBJ whole genome shotgun (WGS) entry which is preliminary data.</text>
</comment>